<dbReference type="InterPro" id="IPR007742">
    <property type="entry name" value="NosD_dom"/>
</dbReference>
<organism evidence="3 4">
    <name type="scientific">Mesotoga prima</name>
    <dbReference type="NCBI Taxonomy" id="1184387"/>
    <lineage>
        <taxon>Bacteria</taxon>
        <taxon>Thermotogati</taxon>
        <taxon>Thermotogota</taxon>
        <taxon>Thermotogae</taxon>
        <taxon>Kosmotogales</taxon>
        <taxon>Kosmotogaceae</taxon>
        <taxon>Mesotoga</taxon>
    </lineage>
</organism>
<reference evidence="4" key="1">
    <citation type="journal article" date="2015" name="MBio">
        <title>Genome-Resolved Metagenomic Analysis Reveals Roles for Candidate Phyla and Other Microbial Community Members in Biogeochemical Transformations in Oil Reservoirs.</title>
        <authorList>
            <person name="Hu P."/>
            <person name="Tom L."/>
            <person name="Singh A."/>
            <person name="Thomas B.C."/>
            <person name="Baker B.J."/>
            <person name="Piceno Y.M."/>
            <person name="Andersen G.L."/>
            <person name="Banfield J.F."/>
        </authorList>
    </citation>
    <scope>NUCLEOTIDE SEQUENCE [LARGE SCALE GENOMIC DNA]</scope>
</reference>
<gene>
    <name evidence="3" type="ORF">XD94_1365</name>
</gene>
<dbReference type="InterPro" id="IPR006626">
    <property type="entry name" value="PbH1"/>
</dbReference>
<dbReference type="PANTHER" id="PTHR22990">
    <property type="entry name" value="F-BOX ONLY PROTEIN"/>
    <property type="match status" value="1"/>
</dbReference>
<dbReference type="PATRIC" id="fig|1184387.3.peg.1828"/>
<dbReference type="SMART" id="SM00710">
    <property type="entry name" value="PbH1"/>
    <property type="match status" value="6"/>
</dbReference>
<dbReference type="InterPro" id="IPR015919">
    <property type="entry name" value="Cadherin-like_sf"/>
</dbReference>
<proteinExistence type="predicted"/>
<dbReference type="Pfam" id="PF17963">
    <property type="entry name" value="Big_9"/>
    <property type="match status" value="1"/>
</dbReference>
<dbReference type="SUPFAM" id="SSF51126">
    <property type="entry name" value="Pectin lyase-like"/>
    <property type="match status" value="1"/>
</dbReference>
<protein>
    <recommendedName>
        <fullName evidence="2">Periplasmic copper-binding protein NosD beta helix domain-containing protein</fullName>
    </recommendedName>
</protein>
<dbReference type="Gene3D" id="2.160.20.10">
    <property type="entry name" value="Single-stranded right-handed beta-helix, Pectin lyase-like"/>
    <property type="match status" value="1"/>
</dbReference>
<dbReference type="InterPro" id="IPR051550">
    <property type="entry name" value="SCF-Subunits/Alg-Epimerases"/>
</dbReference>
<dbReference type="InterPro" id="IPR013783">
    <property type="entry name" value="Ig-like_fold"/>
</dbReference>
<dbReference type="SUPFAM" id="SSF49313">
    <property type="entry name" value="Cadherin-like"/>
    <property type="match status" value="1"/>
</dbReference>
<dbReference type="GO" id="GO:0016020">
    <property type="term" value="C:membrane"/>
    <property type="evidence" value="ECO:0007669"/>
    <property type="project" value="InterPro"/>
</dbReference>
<dbReference type="Gene3D" id="2.60.40.10">
    <property type="entry name" value="Immunoglobulins"/>
    <property type="match status" value="2"/>
</dbReference>
<name>A0A101HMC6_9BACT</name>
<dbReference type="GO" id="GO:0005509">
    <property type="term" value="F:calcium ion binding"/>
    <property type="evidence" value="ECO:0007669"/>
    <property type="project" value="InterPro"/>
</dbReference>
<dbReference type="InterPro" id="IPR011050">
    <property type="entry name" value="Pectin_lyase_fold/virulence"/>
</dbReference>
<keyword evidence="1" id="KW-0677">Repeat</keyword>
<evidence type="ECO:0000256" key="1">
    <source>
        <dbReference type="ARBA" id="ARBA00022737"/>
    </source>
</evidence>
<dbReference type="PROSITE" id="PS51257">
    <property type="entry name" value="PROKAR_LIPOPROTEIN"/>
    <property type="match status" value="1"/>
</dbReference>
<comment type="caution">
    <text evidence="3">The sequence shown here is derived from an EMBL/GenBank/DDBJ whole genome shotgun (WGS) entry which is preliminary data.</text>
</comment>
<dbReference type="InterPro" id="IPR012334">
    <property type="entry name" value="Pectin_lyas_fold"/>
</dbReference>
<feature type="domain" description="Periplasmic copper-binding protein NosD beta helix" evidence="2">
    <location>
        <begin position="261"/>
        <end position="441"/>
    </location>
</feature>
<sequence>MMSIFKRKATVFLSLILLLFFLSGCSSPVPEISIPDQTIAEGEELSVDLSKHTKVDGKSDITYTISSGVGTVSGNTYTYRPGFADSGTRSVTIVAKTEKGKESKTTFNITVLNVNRPPTISIENREIAFGEEIAIDLKAASSDPDGDVLTFTVSDGSLSIEDGNLLVKASSLKPGTNNITVVARDPEGAEASTTFFIEVKTPSFSSGGNTLIVDKAGDEFTSIQKAVDAAKTGDTVLIMPGVYEENVSVSKSIIIAGASRDSVILLTPEGNTAGIYVRSVNGITIRDLTIKTPATAVQFSRSSGEITGVTIKGGRFGVSYSGAAGNVLKIDDCLFSAFESETTEGKLAERLTGLYVYGSGHLIVENSIFFLNGTGLYISNDTSFSISDSVFEKNTVALSITGTARGTVEKNRITGNIDNGVLLRSTSTIEFSSNIFYRNARHGFDLYLRSCTDCGCGGTVFNGTVLGSGNIFDDEKAICPRDFSWPEGFYTVDEQISKTN</sequence>
<evidence type="ECO:0000259" key="2">
    <source>
        <dbReference type="Pfam" id="PF05048"/>
    </source>
</evidence>
<dbReference type="PANTHER" id="PTHR22990:SF15">
    <property type="entry name" value="F-BOX ONLY PROTEIN 10"/>
    <property type="match status" value="1"/>
</dbReference>
<evidence type="ECO:0000313" key="4">
    <source>
        <dbReference type="Proteomes" id="UP000054092"/>
    </source>
</evidence>
<accession>A0A101HMC6</accession>
<dbReference type="AlphaFoldDB" id="A0A101HMC6"/>
<evidence type="ECO:0000313" key="3">
    <source>
        <dbReference type="EMBL" id="KUK79490.1"/>
    </source>
</evidence>
<dbReference type="EMBL" id="LGGP01000259">
    <property type="protein sequence ID" value="KUK79490.1"/>
    <property type="molecule type" value="Genomic_DNA"/>
</dbReference>
<dbReference type="Proteomes" id="UP000054092">
    <property type="component" value="Unassembled WGS sequence"/>
</dbReference>
<dbReference type="Pfam" id="PF05048">
    <property type="entry name" value="NosD"/>
    <property type="match status" value="1"/>
</dbReference>